<dbReference type="RefSeq" id="WP_015651599.1">
    <property type="nucleotide sequence ID" value="NC_020506.1"/>
</dbReference>
<sequence>MTEVSTDLNILITPTEWERALEGLPEALNAAGYEAKEIHAQIVDLTCEPDNMLVTQFSQMEGHPPIVEVLYRVVINGTSELELKELTKVVVAALPKGLYWYGSSYAGVTEPGVNAACAWQHRP</sequence>
<evidence type="ECO:0000313" key="1">
    <source>
        <dbReference type="EMBL" id="AGG67168.1"/>
    </source>
</evidence>
<dbReference type="OrthoDB" id="4416157at2"/>
<dbReference type="Proteomes" id="UP000011760">
    <property type="component" value="Chromosome"/>
</dbReference>
<accession>M1UZG9</accession>
<dbReference type="STRING" id="1121353.H924_08650"/>
<organism evidence="1 2">
    <name type="scientific">Corynebacterium callunae DSM 20147</name>
    <dbReference type="NCBI Taxonomy" id="1121353"/>
    <lineage>
        <taxon>Bacteria</taxon>
        <taxon>Bacillati</taxon>
        <taxon>Actinomycetota</taxon>
        <taxon>Actinomycetes</taxon>
        <taxon>Mycobacteriales</taxon>
        <taxon>Corynebacteriaceae</taxon>
        <taxon>Corynebacterium</taxon>
    </lineage>
</organism>
<gene>
    <name evidence="1" type="ORF">H924_08650</name>
</gene>
<evidence type="ECO:0000313" key="2">
    <source>
        <dbReference type="Proteomes" id="UP000011760"/>
    </source>
</evidence>
<proteinExistence type="predicted"/>
<keyword evidence="2" id="KW-1185">Reference proteome</keyword>
<dbReference type="eggNOG" id="ENOG5031FN3">
    <property type="taxonomic scope" value="Bacteria"/>
</dbReference>
<reference evidence="1 2" key="1">
    <citation type="submission" date="2013-02" db="EMBL/GenBank/DDBJ databases">
        <title>The complete genome sequence of Corynebacterium callunae DSM 20147.</title>
        <authorList>
            <person name="Ruckert C."/>
            <person name="Albersmeier A."/>
            <person name="Kalinowski J."/>
        </authorList>
    </citation>
    <scope>NUCLEOTIDE SEQUENCE [LARGE SCALE GENOMIC DNA]</scope>
    <source>
        <strain evidence="1 2">DSM 20147</strain>
    </source>
</reference>
<protein>
    <submittedName>
        <fullName evidence="1">Uncharacterized protein</fullName>
    </submittedName>
</protein>
<dbReference type="HOGENOM" id="CLU_2022813_0_0_11"/>
<dbReference type="PATRIC" id="fig|1121353.3.peg.1762"/>
<dbReference type="KEGG" id="ccn:H924_08650"/>
<dbReference type="AlphaFoldDB" id="M1UZG9"/>
<dbReference type="EMBL" id="CP004354">
    <property type="protein sequence ID" value="AGG67168.1"/>
    <property type="molecule type" value="Genomic_DNA"/>
</dbReference>
<name>M1UZG9_9CORY</name>